<dbReference type="Proteomes" id="UP000004995">
    <property type="component" value="Unassembled WGS sequence"/>
</dbReference>
<feature type="domain" description="RNase H type-1" evidence="1">
    <location>
        <begin position="35"/>
        <end position="105"/>
    </location>
</feature>
<protein>
    <recommendedName>
        <fullName evidence="1">RNase H type-1 domain-containing protein</fullName>
    </recommendedName>
</protein>
<dbReference type="STRING" id="4555.K3ZEB9"/>
<dbReference type="SUPFAM" id="SSF53098">
    <property type="entry name" value="Ribonuclease H-like"/>
    <property type="match status" value="1"/>
</dbReference>
<keyword evidence="3" id="KW-1185">Reference proteome</keyword>
<dbReference type="EnsemblPlants" id="KQL16727">
    <property type="protein sequence ID" value="KQL16727"/>
    <property type="gene ID" value="SETIT_024912mg"/>
</dbReference>
<dbReference type="eggNOG" id="ENOG502R5BB">
    <property type="taxonomic scope" value="Eukaryota"/>
</dbReference>
<evidence type="ECO:0000313" key="2">
    <source>
        <dbReference type="EnsemblPlants" id="KQL16727"/>
    </source>
</evidence>
<sequence>MIVLQCLKPIQSLRCVVPKQVQKWTPPPVGLVCLNVDATIFSSSSSSSVGVVVRDHLGIRRMGCRQSFHGITTPEVAEALALRCAVTLALDEGLHRVMIQSDCLSL</sequence>
<dbReference type="GO" id="GO:0004523">
    <property type="term" value="F:RNA-DNA hybrid ribonuclease activity"/>
    <property type="evidence" value="ECO:0007669"/>
    <property type="project" value="InterPro"/>
</dbReference>
<dbReference type="InterPro" id="IPR012337">
    <property type="entry name" value="RNaseH-like_sf"/>
</dbReference>
<dbReference type="InterPro" id="IPR002156">
    <property type="entry name" value="RNaseH_domain"/>
</dbReference>
<name>K3ZEB9_SETIT</name>
<reference evidence="2" key="2">
    <citation type="submission" date="2018-08" db="UniProtKB">
        <authorList>
            <consortium name="EnsemblPlants"/>
        </authorList>
    </citation>
    <scope>IDENTIFICATION</scope>
    <source>
        <strain evidence="2">Yugu1</strain>
    </source>
</reference>
<dbReference type="Gramene" id="KQL16727">
    <property type="protein sequence ID" value="KQL16727"/>
    <property type="gene ID" value="SETIT_024912mg"/>
</dbReference>
<accession>K3ZEB9</accession>
<evidence type="ECO:0000313" key="3">
    <source>
        <dbReference type="Proteomes" id="UP000004995"/>
    </source>
</evidence>
<dbReference type="InterPro" id="IPR052929">
    <property type="entry name" value="RNase_H-like_EbsB-rel"/>
</dbReference>
<dbReference type="PANTHER" id="PTHR47074">
    <property type="entry name" value="BNAC02G40300D PROTEIN"/>
    <property type="match status" value="1"/>
</dbReference>
<dbReference type="Gene3D" id="3.30.420.10">
    <property type="entry name" value="Ribonuclease H-like superfamily/Ribonuclease H"/>
    <property type="match status" value="1"/>
</dbReference>
<dbReference type="InterPro" id="IPR036397">
    <property type="entry name" value="RNaseH_sf"/>
</dbReference>
<dbReference type="HOGENOM" id="CLU_2253827_0_0_1"/>
<dbReference type="PANTHER" id="PTHR47074:SF64">
    <property type="entry name" value="RNASE H TYPE-1 DOMAIN-CONTAINING PROTEIN"/>
    <property type="match status" value="1"/>
</dbReference>
<dbReference type="OMA" id="HPLRCAT"/>
<dbReference type="GO" id="GO:0003676">
    <property type="term" value="F:nucleic acid binding"/>
    <property type="evidence" value="ECO:0007669"/>
    <property type="project" value="InterPro"/>
</dbReference>
<evidence type="ECO:0000259" key="1">
    <source>
        <dbReference type="Pfam" id="PF13456"/>
    </source>
</evidence>
<dbReference type="InParanoid" id="K3ZEB9"/>
<organism evidence="2 3">
    <name type="scientific">Setaria italica</name>
    <name type="common">Foxtail millet</name>
    <name type="synonym">Panicum italicum</name>
    <dbReference type="NCBI Taxonomy" id="4555"/>
    <lineage>
        <taxon>Eukaryota</taxon>
        <taxon>Viridiplantae</taxon>
        <taxon>Streptophyta</taxon>
        <taxon>Embryophyta</taxon>
        <taxon>Tracheophyta</taxon>
        <taxon>Spermatophyta</taxon>
        <taxon>Magnoliopsida</taxon>
        <taxon>Liliopsida</taxon>
        <taxon>Poales</taxon>
        <taxon>Poaceae</taxon>
        <taxon>PACMAD clade</taxon>
        <taxon>Panicoideae</taxon>
        <taxon>Panicodae</taxon>
        <taxon>Paniceae</taxon>
        <taxon>Cenchrinae</taxon>
        <taxon>Setaria</taxon>
    </lineage>
</organism>
<dbReference type="EMBL" id="AGNK02002044">
    <property type="status" value="NOT_ANNOTATED_CDS"/>
    <property type="molecule type" value="Genomic_DNA"/>
</dbReference>
<reference evidence="3" key="1">
    <citation type="journal article" date="2012" name="Nat. Biotechnol.">
        <title>Reference genome sequence of the model plant Setaria.</title>
        <authorList>
            <person name="Bennetzen J.L."/>
            <person name="Schmutz J."/>
            <person name="Wang H."/>
            <person name="Percifield R."/>
            <person name="Hawkins J."/>
            <person name="Pontaroli A.C."/>
            <person name="Estep M."/>
            <person name="Feng L."/>
            <person name="Vaughn J.N."/>
            <person name="Grimwood J."/>
            <person name="Jenkins J."/>
            <person name="Barry K."/>
            <person name="Lindquist E."/>
            <person name="Hellsten U."/>
            <person name="Deshpande S."/>
            <person name="Wang X."/>
            <person name="Wu X."/>
            <person name="Mitros T."/>
            <person name="Triplett J."/>
            <person name="Yang X."/>
            <person name="Ye C.Y."/>
            <person name="Mauro-Herrera M."/>
            <person name="Wang L."/>
            <person name="Li P."/>
            <person name="Sharma M."/>
            <person name="Sharma R."/>
            <person name="Ronald P.C."/>
            <person name="Panaud O."/>
            <person name="Kellogg E.A."/>
            <person name="Brutnell T.P."/>
            <person name="Doust A.N."/>
            <person name="Tuskan G.A."/>
            <person name="Rokhsar D."/>
            <person name="Devos K.M."/>
        </authorList>
    </citation>
    <scope>NUCLEOTIDE SEQUENCE [LARGE SCALE GENOMIC DNA]</scope>
    <source>
        <strain evidence="3">cv. Yugu1</strain>
    </source>
</reference>
<dbReference type="AlphaFoldDB" id="K3ZEB9"/>
<dbReference type="Pfam" id="PF13456">
    <property type="entry name" value="RVT_3"/>
    <property type="match status" value="1"/>
</dbReference>
<proteinExistence type="predicted"/>